<dbReference type="Gene3D" id="3.10.350.10">
    <property type="entry name" value="LysM domain"/>
    <property type="match status" value="1"/>
</dbReference>
<dbReference type="AlphaFoldDB" id="A0A2N0YYM2"/>
<keyword evidence="1" id="KW-0812">Transmembrane</keyword>
<protein>
    <submittedName>
        <fullName evidence="3">Cell division suppressor protein YneA</fullName>
    </submittedName>
</protein>
<gene>
    <name evidence="3" type="ORF">CWS01_17185</name>
</gene>
<proteinExistence type="predicted"/>
<dbReference type="InterPro" id="IPR036779">
    <property type="entry name" value="LysM_dom_sf"/>
</dbReference>
<sequence>MWQKIWTNYSYSIILFIFSVLTCAMIVLYNNATHDKQYVMVKVEQGDSLWSISEKYNGKYSMSQKQFIKWVETKNSLPAHQLTAGEEVIIPVKAEEENIQLASD</sequence>
<dbReference type="Proteomes" id="UP000233375">
    <property type="component" value="Unassembled WGS sequence"/>
</dbReference>
<evidence type="ECO:0000259" key="2">
    <source>
        <dbReference type="PROSITE" id="PS51782"/>
    </source>
</evidence>
<keyword evidence="3" id="KW-0132">Cell division</keyword>
<accession>A0A2N0YYM2</accession>
<keyword evidence="4" id="KW-1185">Reference proteome</keyword>
<evidence type="ECO:0000313" key="4">
    <source>
        <dbReference type="Proteomes" id="UP000233375"/>
    </source>
</evidence>
<keyword evidence="1" id="KW-1133">Transmembrane helix</keyword>
<dbReference type="PROSITE" id="PS51782">
    <property type="entry name" value="LYSM"/>
    <property type="match status" value="1"/>
</dbReference>
<feature type="domain" description="LysM" evidence="2">
    <location>
        <begin position="39"/>
        <end position="90"/>
    </location>
</feature>
<name>A0A2N0YYM2_9BACI</name>
<dbReference type="Pfam" id="PF01476">
    <property type="entry name" value="LysM"/>
    <property type="match status" value="1"/>
</dbReference>
<dbReference type="GO" id="GO:0051301">
    <property type="term" value="P:cell division"/>
    <property type="evidence" value="ECO:0007669"/>
    <property type="project" value="UniProtKB-KW"/>
</dbReference>
<keyword evidence="1" id="KW-0472">Membrane</keyword>
<feature type="transmembrane region" description="Helical" evidence="1">
    <location>
        <begin position="12"/>
        <end position="32"/>
    </location>
</feature>
<comment type="caution">
    <text evidence="3">The sequence shown here is derived from an EMBL/GenBank/DDBJ whole genome shotgun (WGS) entry which is preliminary data.</text>
</comment>
<organism evidence="3 4">
    <name type="scientific">Niallia nealsonii</name>
    <dbReference type="NCBI Taxonomy" id="115979"/>
    <lineage>
        <taxon>Bacteria</taxon>
        <taxon>Bacillati</taxon>
        <taxon>Bacillota</taxon>
        <taxon>Bacilli</taxon>
        <taxon>Bacillales</taxon>
        <taxon>Bacillaceae</taxon>
        <taxon>Niallia</taxon>
    </lineage>
</organism>
<dbReference type="OrthoDB" id="2679564at2"/>
<dbReference type="InterPro" id="IPR018392">
    <property type="entry name" value="LysM"/>
</dbReference>
<dbReference type="CDD" id="cd00118">
    <property type="entry name" value="LysM"/>
    <property type="match status" value="1"/>
</dbReference>
<reference evidence="3 4" key="1">
    <citation type="journal article" date="2003" name="Int. J. Syst. Evol. Microbiol.">
        <title>Bacillus nealsonii sp. nov., isolated from a spacecraft-assembly facility, whose spores are gamma-radiation resistant.</title>
        <authorList>
            <person name="Venkateswaran K."/>
            <person name="Kempf M."/>
            <person name="Chen F."/>
            <person name="Satomi M."/>
            <person name="Nicholson W."/>
            <person name="Kern R."/>
        </authorList>
    </citation>
    <scope>NUCLEOTIDE SEQUENCE [LARGE SCALE GENOMIC DNA]</scope>
    <source>
        <strain evidence="3 4">FO-92</strain>
    </source>
</reference>
<dbReference type="RefSeq" id="WP_101178411.1">
    <property type="nucleotide sequence ID" value="NZ_PISE01000043.1"/>
</dbReference>
<evidence type="ECO:0000313" key="3">
    <source>
        <dbReference type="EMBL" id="PKG22354.1"/>
    </source>
</evidence>
<dbReference type="SUPFAM" id="SSF54106">
    <property type="entry name" value="LysM domain"/>
    <property type="match status" value="1"/>
</dbReference>
<evidence type="ECO:0000256" key="1">
    <source>
        <dbReference type="SAM" id="Phobius"/>
    </source>
</evidence>
<dbReference type="SMART" id="SM00257">
    <property type="entry name" value="LysM"/>
    <property type="match status" value="1"/>
</dbReference>
<keyword evidence="3" id="KW-0131">Cell cycle</keyword>
<dbReference type="EMBL" id="PISE01000043">
    <property type="protein sequence ID" value="PKG22354.1"/>
    <property type="molecule type" value="Genomic_DNA"/>
</dbReference>